<keyword evidence="23" id="KW-1185">Reference proteome</keyword>
<feature type="binding site" evidence="18">
    <location>
        <position position="634"/>
    </location>
    <ligand>
        <name>Zn(2+)</name>
        <dbReference type="ChEBI" id="CHEBI:29105"/>
        <label>2</label>
    </ligand>
</feature>
<comment type="similarity">
    <text evidence="3 19">Belongs to the cyclic nucleotide phosphodiesterase family.</text>
</comment>
<dbReference type="PROSITE" id="PS00126">
    <property type="entry name" value="PDEASE_I_1"/>
    <property type="match status" value="1"/>
</dbReference>
<comment type="pathway">
    <text evidence="14">Purine metabolism; 3',5'-cyclic GMP degradation; GMP from 3',5'-cyclic GMP: step 1/1.</text>
</comment>
<evidence type="ECO:0000256" key="15">
    <source>
        <dbReference type="ARBA" id="ARBA00059501"/>
    </source>
</evidence>
<dbReference type="SUPFAM" id="SSF55781">
    <property type="entry name" value="GAF domain-like"/>
    <property type="match status" value="2"/>
</dbReference>
<evidence type="ECO:0000256" key="12">
    <source>
        <dbReference type="ARBA" id="ARBA00022992"/>
    </source>
</evidence>
<feature type="binding site" evidence="18">
    <location>
        <position position="633"/>
    </location>
    <ligand>
        <name>Zn(2+)</name>
        <dbReference type="ChEBI" id="CHEBI:29105"/>
        <label>1</label>
    </ligand>
</feature>
<evidence type="ECO:0000256" key="6">
    <source>
        <dbReference type="ARBA" id="ARBA00022553"/>
    </source>
</evidence>
<dbReference type="Proteomes" id="UP001497497">
    <property type="component" value="Unassembled WGS sequence"/>
</dbReference>
<comment type="cofactor">
    <cofactor evidence="19">
        <name>a divalent metal cation</name>
        <dbReference type="ChEBI" id="CHEBI:60240"/>
    </cofactor>
    <text evidence="19">Binds 2 divalent metal cations per subunit. Site 1 may preferentially bind zinc ions, while site 2 has a preference for magnesium and/or manganese ions.</text>
</comment>
<dbReference type="Pfam" id="PF01590">
    <property type="entry name" value="GAF"/>
    <property type="match status" value="2"/>
</dbReference>
<feature type="binding site" evidence="18">
    <location>
        <position position="744"/>
    </location>
    <ligand>
        <name>Zn(2+)</name>
        <dbReference type="ChEBI" id="CHEBI:29105"/>
        <label>1</label>
    </ligand>
</feature>
<evidence type="ECO:0000313" key="23">
    <source>
        <dbReference type="Proteomes" id="UP001497497"/>
    </source>
</evidence>
<evidence type="ECO:0000259" key="21">
    <source>
        <dbReference type="PROSITE" id="PS51845"/>
    </source>
</evidence>
<dbReference type="SUPFAM" id="SSF109604">
    <property type="entry name" value="HD-domain/PDEase-like"/>
    <property type="match status" value="1"/>
</dbReference>
<feature type="binding site" evidence="17">
    <location>
        <position position="797"/>
    </location>
    <ligand>
        <name>AMP</name>
        <dbReference type="ChEBI" id="CHEBI:456215"/>
    </ligand>
</feature>
<evidence type="ECO:0000256" key="10">
    <source>
        <dbReference type="ARBA" id="ARBA00022801"/>
    </source>
</evidence>
<keyword evidence="7 18" id="KW-0479">Metal-binding</keyword>
<comment type="function">
    <text evidence="15">Plays a role in signal transduction by regulating the intracellular concentration of cyclic nucleotides. This phosphodiesterase catalyzes the specific hydrolysis of cGMP to 5'-GMP. Specifically regulates nitric-oxide-generated cGMP.</text>
</comment>
<organism evidence="22 23">
    <name type="scientific">Lymnaea stagnalis</name>
    <name type="common">Great pond snail</name>
    <name type="synonym">Helix stagnalis</name>
    <dbReference type="NCBI Taxonomy" id="6523"/>
    <lineage>
        <taxon>Eukaryota</taxon>
        <taxon>Metazoa</taxon>
        <taxon>Spiralia</taxon>
        <taxon>Lophotrochozoa</taxon>
        <taxon>Mollusca</taxon>
        <taxon>Gastropoda</taxon>
        <taxon>Heterobranchia</taxon>
        <taxon>Euthyneura</taxon>
        <taxon>Panpulmonata</taxon>
        <taxon>Hygrophila</taxon>
        <taxon>Lymnaeoidea</taxon>
        <taxon>Lymnaeidae</taxon>
        <taxon>Lymnaea</taxon>
    </lineage>
</organism>
<keyword evidence="5" id="KW-0140">cGMP</keyword>
<protein>
    <recommendedName>
        <fullName evidence="19">Phosphodiesterase</fullName>
        <ecNumber evidence="19">3.1.4.-</ecNumber>
    </recommendedName>
</protein>
<comment type="cofactor">
    <cofactor evidence="1">
        <name>Mg(2+)</name>
        <dbReference type="ChEBI" id="CHEBI:18420"/>
    </cofactor>
</comment>
<keyword evidence="8" id="KW-0677">Repeat</keyword>
<feature type="binding site" evidence="17">
    <location>
        <position position="744"/>
    </location>
    <ligand>
        <name>AMP</name>
        <dbReference type="ChEBI" id="CHEBI:456215"/>
    </ligand>
</feature>
<dbReference type="InterPro" id="IPR003018">
    <property type="entry name" value="GAF"/>
</dbReference>
<evidence type="ECO:0000313" key="22">
    <source>
        <dbReference type="EMBL" id="CAL1529726.1"/>
    </source>
</evidence>
<dbReference type="FunFam" id="3.30.450.40:FF:000004">
    <property type="entry name" value="Phosphodiesterase"/>
    <property type="match status" value="1"/>
</dbReference>
<dbReference type="InterPro" id="IPR036971">
    <property type="entry name" value="PDEase_catalytic_dom_sf"/>
</dbReference>
<dbReference type="PRINTS" id="PR00387">
    <property type="entry name" value="PDIESTERASE1"/>
</dbReference>
<dbReference type="InterPro" id="IPR002073">
    <property type="entry name" value="PDEase_catalytic_dom"/>
</dbReference>
<feature type="region of interest" description="Disordered" evidence="20">
    <location>
        <begin position="66"/>
        <end position="86"/>
    </location>
</feature>
<feature type="binding site" evidence="18">
    <location>
        <position position="634"/>
    </location>
    <ligand>
        <name>Zn(2+)</name>
        <dbReference type="ChEBI" id="CHEBI:29105"/>
        <label>1</label>
    </ligand>
</feature>
<dbReference type="FunFam" id="3.30.450.40:FF:000015">
    <property type="entry name" value="Phosphodiesterase"/>
    <property type="match status" value="1"/>
</dbReference>
<feature type="region of interest" description="Disordered" evidence="20">
    <location>
        <begin position="114"/>
        <end position="134"/>
    </location>
</feature>
<dbReference type="Gene3D" id="1.10.1300.10">
    <property type="entry name" value="3'5'-cyclic nucleotide phosphodiesterase, catalytic domain"/>
    <property type="match status" value="1"/>
</dbReference>
<evidence type="ECO:0000256" key="5">
    <source>
        <dbReference type="ARBA" id="ARBA00022535"/>
    </source>
</evidence>
<dbReference type="GO" id="GO:0047555">
    <property type="term" value="F:3',5'-cyclic-GMP phosphodiesterase activity"/>
    <property type="evidence" value="ECO:0007669"/>
    <property type="project" value="UniProtKB-EC"/>
</dbReference>
<feature type="domain" description="PDEase" evidence="21">
    <location>
        <begin position="516"/>
        <end position="840"/>
    </location>
</feature>
<feature type="binding site" evidence="17">
    <location>
        <begin position="593"/>
        <end position="597"/>
    </location>
    <ligand>
        <name>AMP</name>
        <dbReference type="ChEBI" id="CHEBI:456215"/>
    </ligand>
</feature>
<dbReference type="InterPro" id="IPR023088">
    <property type="entry name" value="PDEase"/>
</dbReference>
<comment type="cofactor">
    <cofactor evidence="2">
        <name>Zn(2+)</name>
        <dbReference type="ChEBI" id="CHEBI:29105"/>
    </cofactor>
</comment>
<dbReference type="SMART" id="SM00471">
    <property type="entry name" value="HDc"/>
    <property type="match status" value="1"/>
</dbReference>
<dbReference type="GO" id="GO:0046872">
    <property type="term" value="F:metal ion binding"/>
    <property type="evidence" value="ECO:0007669"/>
    <property type="project" value="UniProtKB-KW"/>
</dbReference>
<dbReference type="AlphaFoldDB" id="A0AAV2H7S7"/>
<keyword evidence="4" id="KW-0021">Allosteric enzyme</keyword>
<name>A0AAV2H7S7_LYMST</name>
<dbReference type="EMBL" id="CAXITT010000054">
    <property type="protein sequence ID" value="CAL1529726.1"/>
    <property type="molecule type" value="Genomic_DNA"/>
</dbReference>
<evidence type="ECO:0000256" key="18">
    <source>
        <dbReference type="PIRSR" id="PIRSR623088-3"/>
    </source>
</evidence>
<feature type="binding site" evidence="18">
    <location>
        <position position="597"/>
    </location>
    <ligand>
        <name>Zn(2+)</name>
        <dbReference type="ChEBI" id="CHEBI:29105"/>
        <label>1</label>
    </ligand>
</feature>
<dbReference type="GO" id="GO:0007165">
    <property type="term" value="P:signal transduction"/>
    <property type="evidence" value="ECO:0007669"/>
    <property type="project" value="InterPro"/>
</dbReference>
<keyword evidence="9" id="KW-0547">Nucleotide-binding</keyword>
<accession>A0AAV2H7S7</accession>
<evidence type="ECO:0000256" key="19">
    <source>
        <dbReference type="RuleBase" id="RU363067"/>
    </source>
</evidence>
<evidence type="ECO:0000256" key="2">
    <source>
        <dbReference type="ARBA" id="ARBA00001947"/>
    </source>
</evidence>
<evidence type="ECO:0000256" key="17">
    <source>
        <dbReference type="PIRSR" id="PIRSR623088-2"/>
    </source>
</evidence>
<evidence type="ECO:0000256" key="8">
    <source>
        <dbReference type="ARBA" id="ARBA00022737"/>
    </source>
</evidence>
<dbReference type="InterPro" id="IPR003607">
    <property type="entry name" value="HD/PDEase_dom"/>
</dbReference>
<evidence type="ECO:0000256" key="4">
    <source>
        <dbReference type="ARBA" id="ARBA00022533"/>
    </source>
</evidence>
<dbReference type="InterPro" id="IPR023174">
    <property type="entry name" value="PDEase_CS"/>
</dbReference>
<evidence type="ECO:0000256" key="11">
    <source>
        <dbReference type="ARBA" id="ARBA00022833"/>
    </source>
</evidence>
<evidence type="ECO:0000256" key="3">
    <source>
        <dbReference type="ARBA" id="ARBA00007648"/>
    </source>
</evidence>
<feature type="binding site" evidence="17">
    <location>
        <position position="634"/>
    </location>
    <ligand>
        <name>AMP</name>
        <dbReference type="ChEBI" id="CHEBI:456215"/>
    </ligand>
</feature>
<gene>
    <name evidence="22" type="ORF">GSLYS_00003881001</name>
</gene>
<dbReference type="InterPro" id="IPR029016">
    <property type="entry name" value="GAF-like_dom_sf"/>
</dbReference>
<dbReference type="EC" id="3.1.4.-" evidence="19"/>
<dbReference type="GO" id="GO:0030553">
    <property type="term" value="F:cGMP binding"/>
    <property type="evidence" value="ECO:0007669"/>
    <property type="project" value="UniProtKB-KW"/>
</dbReference>
<feature type="non-terminal residue" evidence="22">
    <location>
        <position position="866"/>
    </location>
</feature>
<keyword evidence="11" id="KW-0862">Zinc</keyword>
<evidence type="ECO:0000256" key="14">
    <source>
        <dbReference type="ARBA" id="ARBA00037913"/>
    </source>
</evidence>
<proteinExistence type="inferred from homology"/>
<keyword evidence="12" id="KW-0142">cGMP-binding</keyword>
<dbReference type="CDD" id="cd00077">
    <property type="entry name" value="HDc"/>
    <property type="match status" value="1"/>
</dbReference>
<evidence type="ECO:0000256" key="9">
    <source>
        <dbReference type="ARBA" id="ARBA00022741"/>
    </source>
</evidence>
<evidence type="ECO:0000256" key="1">
    <source>
        <dbReference type="ARBA" id="ARBA00001946"/>
    </source>
</evidence>
<keyword evidence="10 19" id="KW-0378">Hydrolase</keyword>
<dbReference type="PANTHER" id="PTHR11347">
    <property type="entry name" value="CYCLIC NUCLEOTIDE PHOSPHODIESTERASE"/>
    <property type="match status" value="1"/>
</dbReference>
<feature type="region of interest" description="Disordered" evidence="20">
    <location>
        <begin position="846"/>
        <end position="866"/>
    </location>
</feature>
<dbReference type="Gene3D" id="3.30.450.40">
    <property type="match status" value="2"/>
</dbReference>
<dbReference type="SMART" id="SM00065">
    <property type="entry name" value="GAF"/>
    <property type="match status" value="2"/>
</dbReference>
<reference evidence="22 23" key="1">
    <citation type="submission" date="2024-04" db="EMBL/GenBank/DDBJ databases">
        <authorList>
            <consortium name="Genoscope - CEA"/>
            <person name="William W."/>
        </authorList>
    </citation>
    <scope>NUCLEOTIDE SEQUENCE [LARGE SCALE GENOMIC DNA]</scope>
</reference>
<comment type="caution">
    <text evidence="22">The sequence shown here is derived from an EMBL/GenBank/DDBJ whole genome shotgun (WGS) entry which is preliminary data.</text>
</comment>
<evidence type="ECO:0000256" key="16">
    <source>
        <dbReference type="PIRSR" id="PIRSR623088-1"/>
    </source>
</evidence>
<feature type="active site" description="Proton donor" evidence="16">
    <location>
        <position position="593"/>
    </location>
</feature>
<sequence>MSSVGGAGYPGGGDAEDDEVRQEYDTMEKWLDEHPEFVHDYFARKARKSMVDGWLIAHALSGADNLSTSSASSNSRTSSGANTPVRKISAQEFERGGILNPILTTVDGLPTFLGPSASTTPTQAKSRRRSKSELKSLDEKELMHELVMDICNDLDVTSLCFKILQNLCILLNADRCSLFLVKGTSERYLSSTLFDVTCDSEFQAVCDRADEIRIPLGTGIAGHVAKIGQVLNIPDAYEDPRFNNEVDLRMGYKTRSILSLPIKDSEGEVIGVAQAINKISIKDEPFDEHDEKVFGSYLAFCGIGLKNAQLYERSLLENRRNQVLLDLARVIFEEQSNVAYLIHKIMMHTQSLLQCQRCQVLLVEDAAKALFSQVYDLQASDFDNDDSYNREGPHEPRFPINIGITGFVAATGEILNIPDAYTDPRFNQEVDVGTDFRTRAILCMPIKNVHGKVIGVSQLVNKLDGTAFNKNDENLFEAFAIFCGMGISNTQMYETAVRAVAKQRVALEVMSYHAIAPEEDAHKLKKMPIPSSQYYNLLDYKFCDFSLDDDNTLRATIRMFLDLDLLEHFNIDYEIFCRWMLSVKKNYRNVTYHNWRHAFNVTQTMFCMLQSGQMSNILTDVERLALMVGCLCHDLDHRGTNNQFQHKTMSPLAELYGTSTMEHHHFDQCIMILSTKGSDIFRNLSQEAYEQVITLLESAILATDLALYFRYRGQFFQIVKCENPDWGNDENRNLLRSMMMTASDVSAITKPWEIQRKVASLVASEFFEQGDIEKQTLNLKPIAMMDREQADKLPDLQVGFIDDICMPVYEAISKVSPRLAPLYEGCHQNRNNWLMEARAVKKRLEEKKVENINKDKDEDKEKNEDE</sequence>
<evidence type="ECO:0000256" key="20">
    <source>
        <dbReference type="SAM" id="MobiDB-lite"/>
    </source>
</evidence>
<evidence type="ECO:0000256" key="13">
    <source>
        <dbReference type="ARBA" id="ARBA00036079"/>
    </source>
</evidence>
<feature type="compositionally biased region" description="Gly residues" evidence="20">
    <location>
        <begin position="1"/>
        <end position="13"/>
    </location>
</feature>
<feature type="region of interest" description="Disordered" evidence="20">
    <location>
        <begin position="1"/>
        <end position="23"/>
    </location>
</feature>
<keyword evidence="6" id="KW-0597">Phosphoprotein</keyword>
<dbReference type="FunFam" id="1.10.1300.10:FF:000003">
    <property type="entry name" value="Phosphodiesterase"/>
    <property type="match status" value="1"/>
</dbReference>
<dbReference type="Pfam" id="PF00233">
    <property type="entry name" value="PDEase_I"/>
    <property type="match status" value="1"/>
</dbReference>
<comment type="catalytic activity">
    <reaction evidence="13">
        <text>3',5'-cyclic GMP + H2O = GMP + H(+)</text>
        <dbReference type="Rhea" id="RHEA:16957"/>
        <dbReference type="ChEBI" id="CHEBI:15377"/>
        <dbReference type="ChEBI" id="CHEBI:15378"/>
        <dbReference type="ChEBI" id="CHEBI:57746"/>
        <dbReference type="ChEBI" id="CHEBI:58115"/>
        <dbReference type="EC" id="3.1.4.35"/>
    </reaction>
    <physiologicalReaction direction="left-to-right" evidence="13">
        <dbReference type="Rhea" id="RHEA:16958"/>
    </physiologicalReaction>
</comment>
<evidence type="ECO:0000256" key="7">
    <source>
        <dbReference type="ARBA" id="ARBA00022723"/>
    </source>
</evidence>
<feature type="compositionally biased region" description="Low complexity" evidence="20">
    <location>
        <begin position="66"/>
        <end position="83"/>
    </location>
</feature>
<dbReference type="PROSITE" id="PS51845">
    <property type="entry name" value="PDEASE_I_2"/>
    <property type="match status" value="1"/>
</dbReference>